<evidence type="ECO:0000256" key="6">
    <source>
        <dbReference type="ARBA" id="ARBA00022833"/>
    </source>
</evidence>
<feature type="binding site" evidence="7">
    <location>
        <position position="133"/>
    </location>
    <ligand>
        <name>Zn(2+)</name>
        <dbReference type="ChEBI" id="CHEBI:29105"/>
        <label>1</label>
    </ligand>
</feature>
<dbReference type="Pfam" id="PF00753">
    <property type="entry name" value="Lactamase_B"/>
    <property type="match status" value="1"/>
</dbReference>
<dbReference type="RefSeq" id="WP_271200141.1">
    <property type="nucleotide sequence ID" value="NZ_BSFL01000002.1"/>
</dbReference>
<reference evidence="9" key="1">
    <citation type="journal article" date="2014" name="Int. J. Syst. Evol. Microbiol.">
        <title>Complete genome sequence of Corynebacterium casei LMG S-19264T (=DSM 44701T), isolated from a smear-ripened cheese.</title>
        <authorList>
            <consortium name="US DOE Joint Genome Institute (JGI-PGF)"/>
            <person name="Walter F."/>
            <person name="Albersmeier A."/>
            <person name="Kalinowski J."/>
            <person name="Ruckert C."/>
        </authorList>
    </citation>
    <scope>NUCLEOTIDE SEQUENCE</scope>
    <source>
        <strain evidence="9">VKM B-2748</strain>
    </source>
</reference>
<dbReference type="HAMAP" id="MF_01374">
    <property type="entry name" value="Glyoxalase_2"/>
    <property type="match status" value="1"/>
</dbReference>
<evidence type="ECO:0000256" key="2">
    <source>
        <dbReference type="ARBA" id="ARBA00004963"/>
    </source>
</evidence>
<dbReference type="NCBIfam" id="TIGR03413">
    <property type="entry name" value="GSH_gloB"/>
    <property type="match status" value="1"/>
</dbReference>
<feature type="binding site" evidence="7">
    <location>
        <position position="56"/>
    </location>
    <ligand>
        <name>Zn(2+)</name>
        <dbReference type="ChEBI" id="CHEBI:29105"/>
        <label>1</label>
    </ligand>
</feature>
<comment type="catalytic activity">
    <reaction evidence="1 7">
        <text>an S-(2-hydroxyacyl)glutathione + H2O = a 2-hydroxy carboxylate + glutathione + H(+)</text>
        <dbReference type="Rhea" id="RHEA:21864"/>
        <dbReference type="ChEBI" id="CHEBI:15377"/>
        <dbReference type="ChEBI" id="CHEBI:15378"/>
        <dbReference type="ChEBI" id="CHEBI:57925"/>
        <dbReference type="ChEBI" id="CHEBI:58896"/>
        <dbReference type="ChEBI" id="CHEBI:71261"/>
        <dbReference type="EC" id="3.1.2.6"/>
    </reaction>
</comment>
<feature type="binding site" evidence="7">
    <location>
        <position position="114"/>
    </location>
    <ligand>
        <name>Zn(2+)</name>
        <dbReference type="ChEBI" id="CHEBI:29105"/>
        <label>1</label>
    </ligand>
</feature>
<comment type="subunit">
    <text evidence="7">Monomer.</text>
</comment>
<keyword evidence="5 7" id="KW-0378">Hydrolase</keyword>
<dbReference type="GO" id="GO:0046872">
    <property type="term" value="F:metal ion binding"/>
    <property type="evidence" value="ECO:0007669"/>
    <property type="project" value="UniProtKB-KW"/>
</dbReference>
<keyword evidence="6 7" id="KW-0862">Zinc</keyword>
<dbReference type="Proteomes" id="UP001143309">
    <property type="component" value="Unassembled WGS sequence"/>
</dbReference>
<dbReference type="InterPro" id="IPR032282">
    <property type="entry name" value="HAGH_C"/>
</dbReference>
<dbReference type="SMART" id="SM00849">
    <property type="entry name" value="Lactamase_B"/>
    <property type="match status" value="1"/>
</dbReference>
<dbReference type="GO" id="GO:0004416">
    <property type="term" value="F:hydroxyacylglutathione hydrolase activity"/>
    <property type="evidence" value="ECO:0007669"/>
    <property type="project" value="UniProtKB-UniRule"/>
</dbReference>
<name>A0A9W6JPI8_9HYPH</name>
<dbReference type="PANTHER" id="PTHR43705">
    <property type="entry name" value="HYDROXYACYLGLUTATHIONE HYDROLASE"/>
    <property type="match status" value="1"/>
</dbReference>
<dbReference type="InterPro" id="IPR050110">
    <property type="entry name" value="Glyoxalase_II_hydrolase"/>
</dbReference>
<keyword evidence="4 7" id="KW-0479">Metal-binding</keyword>
<dbReference type="PANTHER" id="PTHR43705:SF1">
    <property type="entry name" value="HYDROXYACYLGLUTATHIONE HYDROLASE GLOB"/>
    <property type="match status" value="1"/>
</dbReference>
<dbReference type="Gene3D" id="3.60.15.10">
    <property type="entry name" value="Ribonuclease Z/Hydroxyacylglutathione hydrolase-like"/>
    <property type="match status" value="1"/>
</dbReference>
<organism evidence="9 10">
    <name type="scientific">Methylopila turkensis</name>
    <dbReference type="NCBI Taxonomy" id="1437816"/>
    <lineage>
        <taxon>Bacteria</taxon>
        <taxon>Pseudomonadati</taxon>
        <taxon>Pseudomonadota</taxon>
        <taxon>Alphaproteobacteria</taxon>
        <taxon>Hyphomicrobiales</taxon>
        <taxon>Methylopilaceae</taxon>
        <taxon>Methylopila</taxon>
    </lineage>
</organism>
<reference evidence="9" key="2">
    <citation type="submission" date="2023-01" db="EMBL/GenBank/DDBJ databases">
        <authorList>
            <person name="Sun Q."/>
            <person name="Evtushenko L."/>
        </authorList>
    </citation>
    <scope>NUCLEOTIDE SEQUENCE</scope>
    <source>
        <strain evidence="9">VKM B-2748</strain>
    </source>
</reference>
<evidence type="ECO:0000313" key="10">
    <source>
        <dbReference type="Proteomes" id="UP001143309"/>
    </source>
</evidence>
<feature type="binding site" evidence="7">
    <location>
        <position position="171"/>
    </location>
    <ligand>
        <name>Zn(2+)</name>
        <dbReference type="ChEBI" id="CHEBI:29105"/>
        <label>2</label>
    </ligand>
</feature>
<dbReference type="InterPro" id="IPR017782">
    <property type="entry name" value="Hydroxyacylglutathione_Hdrlase"/>
</dbReference>
<evidence type="ECO:0000256" key="1">
    <source>
        <dbReference type="ARBA" id="ARBA00001623"/>
    </source>
</evidence>
<protein>
    <recommendedName>
        <fullName evidence="7">Hydroxyacylglutathione hydrolase</fullName>
        <ecNumber evidence="7">3.1.2.6</ecNumber>
    </recommendedName>
    <alternativeName>
        <fullName evidence="7">Glyoxalase II</fullName>
        <shortName evidence="7">Glx II</shortName>
    </alternativeName>
</protein>
<keyword evidence="10" id="KW-1185">Reference proteome</keyword>
<dbReference type="SUPFAM" id="SSF56281">
    <property type="entry name" value="Metallo-hydrolase/oxidoreductase"/>
    <property type="match status" value="1"/>
</dbReference>
<dbReference type="GO" id="GO:0019243">
    <property type="term" value="P:methylglyoxal catabolic process to D-lactate via S-lactoyl-glutathione"/>
    <property type="evidence" value="ECO:0007669"/>
    <property type="project" value="UniProtKB-UniRule"/>
</dbReference>
<feature type="binding site" evidence="7">
    <location>
        <position position="58"/>
    </location>
    <ligand>
        <name>Zn(2+)</name>
        <dbReference type="ChEBI" id="CHEBI:29105"/>
        <label>1</label>
    </ligand>
</feature>
<dbReference type="EC" id="3.1.2.6" evidence="7"/>
<evidence type="ECO:0000256" key="3">
    <source>
        <dbReference type="ARBA" id="ARBA00006759"/>
    </source>
</evidence>
<proteinExistence type="inferred from homology"/>
<feature type="binding site" evidence="7">
    <location>
        <position position="61"/>
    </location>
    <ligand>
        <name>Zn(2+)</name>
        <dbReference type="ChEBI" id="CHEBI:29105"/>
        <label>2</label>
    </ligand>
</feature>
<comment type="function">
    <text evidence="7">Thiolesterase that catalyzes the hydrolysis of S-D-lactoyl-glutathione to form glutathione and D-lactic acid.</text>
</comment>
<dbReference type="CDD" id="cd07723">
    <property type="entry name" value="hydroxyacylglutathione_hydrolase_MBL-fold"/>
    <property type="match status" value="1"/>
</dbReference>
<dbReference type="PIRSF" id="PIRSF005457">
    <property type="entry name" value="Glx"/>
    <property type="match status" value="1"/>
</dbReference>
<evidence type="ECO:0000256" key="4">
    <source>
        <dbReference type="ARBA" id="ARBA00022723"/>
    </source>
</evidence>
<dbReference type="InterPro" id="IPR001279">
    <property type="entry name" value="Metallo-B-lactamas"/>
</dbReference>
<accession>A0A9W6JPI8</accession>
<dbReference type="InterPro" id="IPR036866">
    <property type="entry name" value="RibonucZ/Hydroxyglut_hydro"/>
</dbReference>
<dbReference type="EMBL" id="BSFL01000002">
    <property type="protein sequence ID" value="GLK79640.1"/>
    <property type="molecule type" value="Genomic_DNA"/>
</dbReference>
<comment type="pathway">
    <text evidence="2 7">Secondary metabolite metabolism; methylglyoxal degradation; (R)-lactate from methylglyoxal: step 2/2.</text>
</comment>
<comment type="similarity">
    <text evidence="3 7">Belongs to the metallo-beta-lactamase superfamily. Glyoxalase II family.</text>
</comment>
<sequence length="255" mass="27376">MPADIVLIPCLSDNYAVLLSDQESGTVALVDAPEAGPILAALDARGWTLTHVLITHKHPDHIDGLPELKRRFAPTVFGPAAEAAAIPGLDVTLSEGDVAEVGPWSFEVIATPGHTKGHIVYHEPTERWLFAGDTLFVMGCGRLFEDTPQAMWRSLSKLAALPNETRLWCGHEYTLSNARFCAGVLPDDPAIAERLKRVEADRAAGRPTVPSTIGAEKATNVFLRAAESKVAAAVGLEGDDPAATFAELRERKNRG</sequence>
<dbReference type="Pfam" id="PF16123">
    <property type="entry name" value="HAGH_C"/>
    <property type="match status" value="1"/>
</dbReference>
<evidence type="ECO:0000256" key="5">
    <source>
        <dbReference type="ARBA" id="ARBA00022801"/>
    </source>
</evidence>
<feature type="domain" description="Metallo-beta-lactamase" evidence="8">
    <location>
        <begin position="13"/>
        <end position="171"/>
    </location>
</feature>
<evidence type="ECO:0000256" key="7">
    <source>
        <dbReference type="HAMAP-Rule" id="MF_01374"/>
    </source>
</evidence>
<evidence type="ECO:0000259" key="8">
    <source>
        <dbReference type="SMART" id="SM00849"/>
    </source>
</evidence>
<feature type="binding site" evidence="7">
    <location>
        <position position="60"/>
    </location>
    <ligand>
        <name>Zn(2+)</name>
        <dbReference type="ChEBI" id="CHEBI:29105"/>
        <label>2</label>
    </ligand>
</feature>
<evidence type="ECO:0000313" key="9">
    <source>
        <dbReference type="EMBL" id="GLK79640.1"/>
    </source>
</evidence>
<gene>
    <name evidence="7 9" type="primary">gloB</name>
    <name evidence="9" type="ORF">GCM10008174_13810</name>
</gene>
<comment type="caution">
    <text evidence="9">The sequence shown here is derived from an EMBL/GenBank/DDBJ whole genome shotgun (WGS) entry which is preliminary data.</text>
</comment>
<comment type="cofactor">
    <cofactor evidence="7">
        <name>Zn(2+)</name>
        <dbReference type="ChEBI" id="CHEBI:29105"/>
    </cofactor>
    <text evidence="7">Binds 2 Zn(2+) ions per subunit.</text>
</comment>
<feature type="binding site" evidence="7">
    <location>
        <position position="133"/>
    </location>
    <ligand>
        <name>Zn(2+)</name>
        <dbReference type="ChEBI" id="CHEBI:29105"/>
        <label>2</label>
    </ligand>
</feature>
<dbReference type="AlphaFoldDB" id="A0A9W6JPI8"/>
<dbReference type="InterPro" id="IPR035680">
    <property type="entry name" value="Clx_II_MBL"/>
</dbReference>